<evidence type="ECO:0000313" key="3">
    <source>
        <dbReference type="Proteomes" id="UP000093501"/>
    </source>
</evidence>
<accession>A0A1C0AQD7</accession>
<dbReference type="Pfam" id="PF04977">
    <property type="entry name" value="DivIC"/>
    <property type="match status" value="1"/>
</dbReference>
<dbReference type="AlphaFoldDB" id="A0A1C0AQD7"/>
<reference evidence="3" key="1">
    <citation type="submission" date="2016-07" db="EMBL/GenBank/DDBJ databases">
        <authorList>
            <person name="Florea S."/>
            <person name="Webb J.S."/>
            <person name="Jaromczyk J."/>
            <person name="Schardl C.L."/>
        </authorList>
    </citation>
    <scope>NUCLEOTIDE SEQUENCE [LARGE SCALE GENOMIC DNA]</scope>
    <source>
        <strain evidence="3">IPBSL-7</strain>
    </source>
</reference>
<name>A0A1C0AQD7_9ACTN</name>
<protein>
    <recommendedName>
        <fullName evidence="4">Septum formation initiator</fullName>
    </recommendedName>
</protein>
<gene>
    <name evidence="2" type="ORF">BCR15_00370</name>
</gene>
<proteinExistence type="predicted"/>
<evidence type="ECO:0000313" key="2">
    <source>
        <dbReference type="EMBL" id="OCL36638.1"/>
    </source>
</evidence>
<keyword evidence="3" id="KW-1185">Reference proteome</keyword>
<feature type="region of interest" description="Disordered" evidence="1">
    <location>
        <begin position="111"/>
        <end position="141"/>
    </location>
</feature>
<evidence type="ECO:0008006" key="4">
    <source>
        <dbReference type="Google" id="ProtNLM"/>
    </source>
</evidence>
<evidence type="ECO:0000256" key="1">
    <source>
        <dbReference type="SAM" id="MobiDB-lite"/>
    </source>
</evidence>
<dbReference type="Proteomes" id="UP000093501">
    <property type="component" value="Unassembled WGS sequence"/>
</dbReference>
<organism evidence="2 3">
    <name type="scientific">Tessaracoccus lapidicaptus</name>
    <dbReference type="NCBI Taxonomy" id="1427523"/>
    <lineage>
        <taxon>Bacteria</taxon>
        <taxon>Bacillati</taxon>
        <taxon>Actinomycetota</taxon>
        <taxon>Actinomycetes</taxon>
        <taxon>Propionibacteriales</taxon>
        <taxon>Propionibacteriaceae</taxon>
        <taxon>Tessaracoccus</taxon>
    </lineage>
</organism>
<dbReference type="InterPro" id="IPR007060">
    <property type="entry name" value="FtsL/DivIC"/>
</dbReference>
<sequence length="141" mass="15632">MLVVIAGLGLVLAHSLRVYFAQSQEIAAVRADIAAKQEQIADLEDKLNRWNDPEYVRSVARVRLGWVMPGEVGYRVIGADGQPLEGAEIETPADREEPGLWWEKMWRSVEIADAPEPEPTPAPSPEPDRTIQPSPAPTPER</sequence>
<comment type="caution">
    <text evidence="2">The sequence shown here is derived from an EMBL/GenBank/DDBJ whole genome shotgun (WGS) entry which is preliminary data.</text>
</comment>
<dbReference type="EMBL" id="MBQD01000011">
    <property type="protein sequence ID" value="OCL36638.1"/>
    <property type="molecule type" value="Genomic_DNA"/>
</dbReference>